<proteinExistence type="predicted"/>
<feature type="compositionally biased region" description="Low complexity" evidence="8">
    <location>
        <begin position="70"/>
        <end position="85"/>
    </location>
</feature>
<evidence type="ECO:0000256" key="6">
    <source>
        <dbReference type="ARBA" id="ARBA00042190"/>
    </source>
</evidence>
<feature type="compositionally biased region" description="Acidic residues" evidence="8">
    <location>
        <begin position="713"/>
        <end position="723"/>
    </location>
</feature>
<feature type="region of interest" description="Disordered" evidence="8">
    <location>
        <begin position="474"/>
        <end position="795"/>
    </location>
</feature>
<dbReference type="AlphaFoldDB" id="A0A0F4GVY8"/>
<dbReference type="PROSITE" id="PS00183">
    <property type="entry name" value="UBC_1"/>
    <property type="match status" value="1"/>
</dbReference>
<feature type="compositionally biased region" description="Gly residues" evidence="8">
    <location>
        <begin position="741"/>
        <end position="752"/>
    </location>
</feature>
<name>A0A0F4GVY8_9PEZI</name>
<dbReference type="GO" id="GO:0016740">
    <property type="term" value="F:transferase activity"/>
    <property type="evidence" value="ECO:0007669"/>
    <property type="project" value="UniProtKB-KW"/>
</dbReference>
<dbReference type="InterPro" id="IPR050113">
    <property type="entry name" value="Ub_conjugating_enzyme"/>
</dbReference>
<evidence type="ECO:0000256" key="8">
    <source>
        <dbReference type="SAM" id="MobiDB-lite"/>
    </source>
</evidence>
<feature type="compositionally biased region" description="Polar residues" evidence="8">
    <location>
        <begin position="19"/>
        <end position="35"/>
    </location>
</feature>
<evidence type="ECO:0000313" key="11">
    <source>
        <dbReference type="Proteomes" id="UP000033647"/>
    </source>
</evidence>
<dbReference type="SUPFAM" id="SSF54495">
    <property type="entry name" value="UBC-like"/>
    <property type="match status" value="1"/>
</dbReference>
<accession>A0A0F4GVY8</accession>
<protein>
    <recommendedName>
        <fullName evidence="3">Ubiquitin-conjugating enzyme E2 2</fullName>
    </recommendedName>
    <alternativeName>
        <fullName evidence="5">E2 ubiquitin-conjugating enzyme 2</fullName>
    </alternativeName>
    <alternativeName>
        <fullName evidence="6">Ubiquitin carrier protein UBC2</fullName>
    </alternativeName>
    <alternativeName>
        <fullName evidence="4">Ubiquitin-protein ligase UBC2</fullName>
    </alternativeName>
</protein>
<feature type="compositionally biased region" description="Acidic residues" evidence="8">
    <location>
        <begin position="628"/>
        <end position="646"/>
    </location>
</feature>
<gene>
    <name evidence="10" type="ORF">TI39_contig287g00010</name>
</gene>
<evidence type="ECO:0000313" key="10">
    <source>
        <dbReference type="EMBL" id="KJY01547.1"/>
    </source>
</evidence>
<evidence type="ECO:0000256" key="4">
    <source>
        <dbReference type="ARBA" id="ARBA00041569"/>
    </source>
</evidence>
<feature type="compositionally biased region" description="Basic and acidic residues" evidence="8">
    <location>
        <begin position="579"/>
        <end position="588"/>
    </location>
</feature>
<evidence type="ECO:0000256" key="7">
    <source>
        <dbReference type="PROSITE-ProRule" id="PRU10133"/>
    </source>
</evidence>
<sequence length="878" mass="96039">MPIIRNPFRKQDENARPVSRNTTESAVTNASSGHVSTKEQPAEYKLSEINDSGVYLPPSPSTEKKSFWGTTSSRSTTSSSIPRRSAFNENDQFSISRESFDSYRRSFDISARSPVIQPSEGRPRASLDSRTFTAPPRASNSFHRPLQVPQTQEEDKFEDVNIDDPKPAPPPAKKRGLFARMVDSVDHSADSANNAKPMTGSDKPAPWHSHLTSRKRGQSGQGAELGSIPKKESTPKPESNLKAENTVKPDSSLKLESSTKPVTSAISETSTERKKETEQPQQRSVPTIVLPAPAQAPKSENSQAPEIKNSRSLRRLAADHSTLHNEGLPPNYFFSPYTSSNDDLTQFDVLLAGPMHTPFSAGVFKLHLDIPPTYPQQPPTAFFRTPLFHPNVEPRTGGVCVETLKRDWDSKLTLKDVLVTISCLLIQPNPDSALNADAGHLIQQNYESFANMAKMMTGIHAVVPKDLVEHVKEAQMRGQEESVQVEEEESRPVQQARMESSQQAPARRRRTIARVRSTMAATKRSDGSPTGPPARRTQPRPQSVSEEQDRPFVFQSGRDDVFGGITTPPPRPTETLRPVSEDDSHIDDPEQENDATRSPTKPPTSPVPHARTPRRPQGAAVPLGELSLDTEPEEEGDTSEDVDMEPEYPPSPRKSSPRKNGAAARRQQMGRMNGSPGASDGGQESSNQHALFRAPSPRMNPASRPASGWQSDGDTEIDEDDSAMMDVTFEEPNSASRVLRRGGGSGEGGVGLGFFNTPPKRRAGKAALNQEVGPPTSVQRQPSTPSPPTTPTAGTPFAFATAGTGNGKAKLKANAPVSAKALAKVVKLMNSAEKRAVEVQRRKELDERLWIACGRDVGRWNRGDFDGRLTVVRRAARW</sequence>
<evidence type="ECO:0000256" key="5">
    <source>
        <dbReference type="ARBA" id="ARBA00042179"/>
    </source>
</evidence>
<dbReference type="Gene3D" id="3.10.110.10">
    <property type="entry name" value="Ubiquitin Conjugating Enzyme"/>
    <property type="match status" value="1"/>
</dbReference>
<dbReference type="PROSITE" id="PS50127">
    <property type="entry name" value="UBC_2"/>
    <property type="match status" value="1"/>
</dbReference>
<dbReference type="EMBL" id="LAFY01000279">
    <property type="protein sequence ID" value="KJY01547.1"/>
    <property type="molecule type" value="Genomic_DNA"/>
</dbReference>
<dbReference type="SMART" id="SM00212">
    <property type="entry name" value="UBCc"/>
    <property type="match status" value="1"/>
</dbReference>
<evidence type="ECO:0000256" key="1">
    <source>
        <dbReference type="ARBA" id="ARBA00022679"/>
    </source>
</evidence>
<dbReference type="InterPro" id="IPR016135">
    <property type="entry name" value="UBQ-conjugating_enzyme/RWD"/>
</dbReference>
<dbReference type="InterPro" id="IPR023313">
    <property type="entry name" value="UBQ-conjugating_AS"/>
</dbReference>
<evidence type="ECO:0000256" key="3">
    <source>
        <dbReference type="ARBA" id="ARBA00039884"/>
    </source>
</evidence>
<comment type="caution">
    <text evidence="10">The sequence shown here is derived from an EMBL/GenBank/DDBJ whole genome shotgun (WGS) entry which is preliminary data.</text>
</comment>
<evidence type="ECO:0000256" key="2">
    <source>
        <dbReference type="ARBA" id="ARBA00022786"/>
    </source>
</evidence>
<feature type="active site" description="Glycyl thioester intermediate" evidence="7">
    <location>
        <position position="400"/>
    </location>
</feature>
<dbReference type="Pfam" id="PF00179">
    <property type="entry name" value="UQ_con"/>
    <property type="match status" value="1"/>
</dbReference>
<keyword evidence="1" id="KW-0808">Transferase</keyword>
<dbReference type="STRING" id="1047168.A0A0F4GVY8"/>
<feature type="region of interest" description="Disordered" evidence="8">
    <location>
        <begin position="109"/>
        <end position="309"/>
    </location>
</feature>
<feature type="compositionally biased region" description="Polar residues" evidence="8">
    <location>
        <begin position="254"/>
        <end position="266"/>
    </location>
</feature>
<feature type="domain" description="UBC core" evidence="9">
    <location>
        <begin position="311"/>
        <end position="462"/>
    </location>
</feature>
<dbReference type="InterPro" id="IPR000608">
    <property type="entry name" value="UBC"/>
</dbReference>
<feature type="compositionally biased region" description="Basic and acidic residues" evidence="8">
    <location>
        <begin position="36"/>
        <end position="48"/>
    </location>
</feature>
<feature type="compositionally biased region" description="Basic and acidic residues" evidence="8">
    <location>
        <begin position="229"/>
        <end position="253"/>
    </location>
</feature>
<evidence type="ECO:0000259" key="9">
    <source>
        <dbReference type="PROSITE" id="PS50127"/>
    </source>
</evidence>
<keyword evidence="11" id="KW-1185">Reference proteome</keyword>
<dbReference type="OrthoDB" id="10069349at2759"/>
<dbReference type="PANTHER" id="PTHR24067">
    <property type="entry name" value="UBIQUITIN-CONJUGATING ENZYME E2"/>
    <property type="match status" value="1"/>
</dbReference>
<dbReference type="Proteomes" id="UP000033647">
    <property type="component" value="Unassembled WGS sequence"/>
</dbReference>
<feature type="region of interest" description="Disordered" evidence="8">
    <location>
        <begin position="1"/>
        <end position="90"/>
    </location>
</feature>
<organism evidence="10 11">
    <name type="scientific">Zymoseptoria brevis</name>
    <dbReference type="NCBI Taxonomy" id="1047168"/>
    <lineage>
        <taxon>Eukaryota</taxon>
        <taxon>Fungi</taxon>
        <taxon>Dikarya</taxon>
        <taxon>Ascomycota</taxon>
        <taxon>Pezizomycotina</taxon>
        <taxon>Dothideomycetes</taxon>
        <taxon>Dothideomycetidae</taxon>
        <taxon>Mycosphaerellales</taxon>
        <taxon>Mycosphaerellaceae</taxon>
        <taxon>Zymoseptoria</taxon>
    </lineage>
</organism>
<feature type="compositionally biased region" description="Polar residues" evidence="8">
    <location>
        <begin position="128"/>
        <end position="142"/>
    </location>
</feature>
<reference evidence="10 11" key="1">
    <citation type="submission" date="2015-03" db="EMBL/GenBank/DDBJ databases">
        <title>RNA-seq based gene annotation and comparative genomics of four Zymoseptoria species reveal species-specific pathogenicity related genes and transposable element activity.</title>
        <authorList>
            <person name="Grandaubert J."/>
            <person name="Bhattacharyya A."/>
            <person name="Stukenbrock E.H."/>
        </authorList>
    </citation>
    <scope>NUCLEOTIDE SEQUENCE [LARGE SCALE GENOMIC DNA]</scope>
    <source>
        <strain evidence="10 11">Zb18110</strain>
    </source>
</reference>
<keyword evidence="2" id="KW-0833">Ubl conjugation pathway</keyword>